<protein>
    <recommendedName>
        <fullName evidence="6">HMG box domain-containing protein</fullName>
    </recommendedName>
</protein>
<keyword evidence="3 4" id="KW-0539">Nucleus</keyword>
<dbReference type="PANTHER" id="PTHR45781:SF1">
    <property type="entry name" value="HMG BOX DOMAIN-CONTAINING PROTEIN"/>
    <property type="match status" value="1"/>
</dbReference>
<dbReference type="FunFam" id="1.10.30.10:FF:000005">
    <property type="entry name" value="TOX high mobility group box family member 3"/>
    <property type="match status" value="1"/>
</dbReference>
<feature type="region of interest" description="Disordered" evidence="5">
    <location>
        <begin position="358"/>
        <end position="421"/>
    </location>
</feature>
<dbReference type="GO" id="GO:0005634">
    <property type="term" value="C:nucleus"/>
    <property type="evidence" value="ECO:0007669"/>
    <property type="project" value="UniProtKB-SubCell"/>
</dbReference>
<organism evidence="7 8">
    <name type="scientific">Bemisia tabaci</name>
    <name type="common">Sweetpotato whitefly</name>
    <name type="synonym">Aleurodes tabaci</name>
    <dbReference type="NCBI Taxonomy" id="7038"/>
    <lineage>
        <taxon>Eukaryota</taxon>
        <taxon>Metazoa</taxon>
        <taxon>Ecdysozoa</taxon>
        <taxon>Arthropoda</taxon>
        <taxon>Hexapoda</taxon>
        <taxon>Insecta</taxon>
        <taxon>Pterygota</taxon>
        <taxon>Neoptera</taxon>
        <taxon>Paraneoptera</taxon>
        <taxon>Hemiptera</taxon>
        <taxon>Sternorrhyncha</taxon>
        <taxon>Aleyrodoidea</taxon>
        <taxon>Aleyrodidae</taxon>
        <taxon>Aleyrodinae</taxon>
        <taxon>Bemisia</taxon>
    </lineage>
</organism>
<evidence type="ECO:0000256" key="5">
    <source>
        <dbReference type="SAM" id="MobiDB-lite"/>
    </source>
</evidence>
<dbReference type="InterPro" id="IPR051365">
    <property type="entry name" value="TOX_HMG-box_domain"/>
</dbReference>
<dbReference type="PRINTS" id="PR00886">
    <property type="entry name" value="HIGHMOBLTY12"/>
</dbReference>
<gene>
    <name evidence="7" type="ORF">BEMITA_LOCUS389</name>
</gene>
<accession>A0A9P0EX90</accession>
<evidence type="ECO:0000256" key="2">
    <source>
        <dbReference type="ARBA" id="ARBA00023125"/>
    </source>
</evidence>
<comment type="subcellular location">
    <subcellularLocation>
        <location evidence="1">Nucleus</location>
    </subcellularLocation>
</comment>
<dbReference type="SMART" id="SM00398">
    <property type="entry name" value="HMG"/>
    <property type="match status" value="1"/>
</dbReference>
<dbReference type="Gene3D" id="1.10.30.10">
    <property type="entry name" value="High mobility group box domain"/>
    <property type="match status" value="1"/>
</dbReference>
<proteinExistence type="predicted"/>
<evidence type="ECO:0000256" key="4">
    <source>
        <dbReference type="PROSITE-ProRule" id="PRU00267"/>
    </source>
</evidence>
<name>A0A9P0EX90_BEMTA</name>
<feature type="compositionally biased region" description="Polar residues" evidence="5">
    <location>
        <begin position="1"/>
        <end position="19"/>
    </location>
</feature>
<feature type="domain" description="HMG box" evidence="6">
    <location>
        <begin position="205"/>
        <end position="273"/>
    </location>
</feature>
<evidence type="ECO:0000256" key="1">
    <source>
        <dbReference type="ARBA" id="ARBA00004123"/>
    </source>
</evidence>
<dbReference type="Proteomes" id="UP001152759">
    <property type="component" value="Chromosome 1"/>
</dbReference>
<dbReference type="CDD" id="cd21995">
    <property type="entry name" value="HMG-box_TOX-like"/>
    <property type="match status" value="1"/>
</dbReference>
<dbReference type="EMBL" id="OU963862">
    <property type="protein sequence ID" value="CAH0380663.1"/>
    <property type="molecule type" value="Genomic_DNA"/>
</dbReference>
<feature type="compositionally biased region" description="Low complexity" evidence="5">
    <location>
        <begin position="42"/>
        <end position="59"/>
    </location>
</feature>
<keyword evidence="2 4" id="KW-0238">DNA-binding</keyword>
<evidence type="ECO:0000259" key="6">
    <source>
        <dbReference type="PROSITE" id="PS50118"/>
    </source>
</evidence>
<dbReference type="AlphaFoldDB" id="A0A9P0EX90"/>
<dbReference type="SUPFAM" id="SSF47095">
    <property type="entry name" value="HMG-box"/>
    <property type="match status" value="1"/>
</dbReference>
<dbReference type="PANTHER" id="PTHR45781">
    <property type="entry name" value="AGAP000281-PA"/>
    <property type="match status" value="1"/>
</dbReference>
<feature type="compositionally biased region" description="Low complexity" evidence="5">
    <location>
        <begin position="371"/>
        <end position="384"/>
    </location>
</feature>
<dbReference type="InterPro" id="IPR036910">
    <property type="entry name" value="HMG_box_dom_sf"/>
</dbReference>
<dbReference type="GO" id="GO:0006357">
    <property type="term" value="P:regulation of transcription by RNA polymerase II"/>
    <property type="evidence" value="ECO:0007669"/>
    <property type="project" value="TreeGrafter"/>
</dbReference>
<feature type="compositionally biased region" description="Polar residues" evidence="5">
    <location>
        <begin position="385"/>
        <end position="421"/>
    </location>
</feature>
<dbReference type="GO" id="GO:0031490">
    <property type="term" value="F:chromatin DNA binding"/>
    <property type="evidence" value="ECO:0007669"/>
    <property type="project" value="TreeGrafter"/>
</dbReference>
<feature type="compositionally biased region" description="Basic residues" evidence="5">
    <location>
        <begin position="187"/>
        <end position="200"/>
    </location>
</feature>
<feature type="compositionally biased region" description="Low complexity" evidence="5">
    <location>
        <begin position="79"/>
        <end position="106"/>
    </location>
</feature>
<dbReference type="Pfam" id="PF00505">
    <property type="entry name" value="HMG_box"/>
    <property type="match status" value="1"/>
</dbReference>
<feature type="compositionally biased region" description="Polar residues" evidence="5">
    <location>
        <begin position="122"/>
        <end position="135"/>
    </location>
</feature>
<dbReference type="InterPro" id="IPR009071">
    <property type="entry name" value="HMG_box_dom"/>
</dbReference>
<dbReference type="PROSITE" id="PS50118">
    <property type="entry name" value="HMG_BOX_2"/>
    <property type="match status" value="1"/>
</dbReference>
<feature type="region of interest" description="Disordered" evidence="5">
    <location>
        <begin position="1"/>
        <end position="209"/>
    </location>
</feature>
<evidence type="ECO:0000313" key="7">
    <source>
        <dbReference type="EMBL" id="CAH0380663.1"/>
    </source>
</evidence>
<evidence type="ECO:0000313" key="8">
    <source>
        <dbReference type="Proteomes" id="UP001152759"/>
    </source>
</evidence>
<feature type="DNA-binding region" description="HMG box" evidence="4">
    <location>
        <begin position="205"/>
        <end position="273"/>
    </location>
</feature>
<sequence length="472" mass="51694">MNDQVPPHSQAQNPMTMNPNDPGGYPSSMHLPHSQEHNMGLSSSASYSSPSYTTMTTVSNSHHSHQQQQEQQRREEQQRQQQHQQQQHQQFMQQMQQQQQQQQQQQYHYMTMGPASYGSHGRSAQGSSPVVNSVVKNEFGEMQPPCPAEQNTTTSDDSDDSTPHAQMIAGMKRPSPEPVDNGLGKIQKVKPKSQKKKKKRDPNEPTKPVSAYALFFRDTQAAIKGQNPNASFGEVSKIVASMWDSLDAEHKNVYKKKTEAAKKDYLKALAAYRASLVSKGANEADNMYSAGGYGGYGGGYSSYSPPTGLPSPPMSNPMSPHQLPPPGPPGPAAGPPGPPGSMASAKKQPLIMSDNRGNVQTQQGMMGGHMGQQTHLSSQQQQQQVNPSNNYIQQPNQQQVNNCTGPPPSNVVTTTDNNMDPPQPTMTCIRSGCTNPSVVNSEWEDEYCSNECVVTHCRNVFQTWVASNQSNS</sequence>
<reference evidence="7" key="1">
    <citation type="submission" date="2021-12" db="EMBL/GenBank/DDBJ databases">
        <authorList>
            <person name="King R."/>
        </authorList>
    </citation>
    <scope>NUCLEOTIDE SEQUENCE</scope>
</reference>
<evidence type="ECO:0000256" key="3">
    <source>
        <dbReference type="ARBA" id="ARBA00023242"/>
    </source>
</evidence>
<feature type="region of interest" description="Disordered" evidence="5">
    <location>
        <begin position="307"/>
        <end position="346"/>
    </location>
</feature>
<feature type="compositionally biased region" description="Pro residues" evidence="5">
    <location>
        <begin position="322"/>
        <end position="339"/>
    </location>
</feature>
<keyword evidence="8" id="KW-1185">Reference proteome</keyword>